<proteinExistence type="predicted"/>
<reference evidence="3 4" key="1">
    <citation type="submission" date="2024-09" db="EMBL/GenBank/DDBJ databases">
        <authorList>
            <person name="Sun Q."/>
            <person name="Mori K."/>
        </authorList>
    </citation>
    <scope>NUCLEOTIDE SEQUENCE [LARGE SCALE GENOMIC DNA]</scope>
    <source>
        <strain evidence="3 4">CCM 7659</strain>
    </source>
</reference>
<dbReference type="EMBL" id="JBHMDY010000002">
    <property type="protein sequence ID" value="MFB9258836.1"/>
    <property type="molecule type" value="Genomic_DNA"/>
</dbReference>
<keyword evidence="4" id="KW-1185">Reference proteome</keyword>
<feature type="region of interest" description="Disordered" evidence="1">
    <location>
        <begin position="330"/>
        <end position="371"/>
    </location>
</feature>
<name>A0ABV5JMF4_9ACTN</name>
<sequence>MSNRPGGRVVRALVPVTLSAVLAAGPLWGVSPAPTARAITPEQAAAAGYIPNPAPAFARIAIDEITPEIMDGNAFSGGQAVGTESGVPLVTVSGTITNVGDTPLEAVDVRLQRGPRATDASAIRDPLVWSEPSFGVQGEFERITESLPPGESVPFSLSMPARAIPGRAGPDLQLTEPGVYPVLVNLNGTPVGGSPARLDDTRTLLPVLEAPGQPGDPGGGDDDETVLTDPVDPQPGPLPSSVPLTMVWPLASVPTRVAAVPGVNGPDPVVMLSNDSLLEEISETGRLTGLVRAADEAFSSSGGEELRRATCLAVDPDLLGTVSQIADGRTVLIDDGNGPVNPDDDSGGDRSGRDEDNRRPSTPEDPGTVSADAVRWLDELRALADGGCVVALPASQADLESLARVGSPELTRAALDRGAMIERILGVTPLSNVVLPASGTLSPETAGALMGEGSTAIVATPSTRTDTGLVPDPGMVGLAGTAGQRALTYSPSLGSALAATGEVPENPRYSDPDTRYWLTADSEQARLQDARAGLLAPLVDVADATAGSPAVAPAPTTQSPTTPMPTNPAPPAPAAPVPTPGRALDQGVLAVPPQVWSVDAEAAASLLDTLGEQLAAGRMRAAPLPDRLAGPITDPEGSLATEPTGALDPGEVDPFAQDPSGSTVHRLTEALNGLGTLRSLVDTSDPNSAGAAGHLDPFLVDALGAISETGRRAEGDGITVESGTGTAARLRTVSRLDGIRESVEAALARVDLLPPGSVFTMASPNSPLLLVIRNALPFPVRVNVDVTAPEDLHVDPLGMVQLPAAGSRTLQVPTQSDVGGGERLIVSFALTSPDNRPLSQPVELSVHTGGYPVAQVFAFAAAALALVLGGRRYLRYRRGILDPADEGHRP</sequence>
<gene>
    <name evidence="3" type="ORF">ACFFVD_03375</name>
</gene>
<feature type="compositionally biased region" description="Basic and acidic residues" evidence="1">
    <location>
        <begin position="347"/>
        <end position="362"/>
    </location>
</feature>
<feature type="compositionally biased region" description="Low complexity" evidence="1">
    <location>
        <begin position="549"/>
        <end position="561"/>
    </location>
</feature>
<feature type="region of interest" description="Disordered" evidence="1">
    <location>
        <begin position="625"/>
        <end position="651"/>
    </location>
</feature>
<dbReference type="Proteomes" id="UP001589700">
    <property type="component" value="Unassembled WGS sequence"/>
</dbReference>
<organism evidence="3 4">
    <name type="scientific">Dietzia aerolata</name>
    <dbReference type="NCBI Taxonomy" id="595984"/>
    <lineage>
        <taxon>Bacteria</taxon>
        <taxon>Bacillati</taxon>
        <taxon>Actinomycetota</taxon>
        <taxon>Actinomycetes</taxon>
        <taxon>Mycobacteriales</taxon>
        <taxon>Dietziaceae</taxon>
        <taxon>Dietzia</taxon>
    </lineage>
</organism>
<comment type="caution">
    <text evidence="3">The sequence shown here is derived from an EMBL/GenBank/DDBJ whole genome shotgun (WGS) entry which is preliminary data.</text>
</comment>
<evidence type="ECO:0008006" key="5">
    <source>
        <dbReference type="Google" id="ProtNLM"/>
    </source>
</evidence>
<feature type="region of interest" description="Disordered" evidence="1">
    <location>
        <begin position="208"/>
        <end position="235"/>
    </location>
</feature>
<protein>
    <recommendedName>
        <fullName evidence="5">Glycoprotein</fullName>
    </recommendedName>
</protein>
<feature type="compositionally biased region" description="Pro residues" evidence="1">
    <location>
        <begin position="562"/>
        <end position="579"/>
    </location>
</feature>
<evidence type="ECO:0000256" key="1">
    <source>
        <dbReference type="SAM" id="MobiDB-lite"/>
    </source>
</evidence>
<evidence type="ECO:0000256" key="2">
    <source>
        <dbReference type="SAM" id="Phobius"/>
    </source>
</evidence>
<evidence type="ECO:0000313" key="3">
    <source>
        <dbReference type="EMBL" id="MFB9258836.1"/>
    </source>
</evidence>
<keyword evidence="2" id="KW-0812">Transmembrane</keyword>
<evidence type="ECO:0000313" key="4">
    <source>
        <dbReference type="Proteomes" id="UP001589700"/>
    </source>
</evidence>
<keyword evidence="2" id="KW-0472">Membrane</keyword>
<feature type="transmembrane region" description="Helical" evidence="2">
    <location>
        <begin position="849"/>
        <end position="868"/>
    </location>
</feature>
<keyword evidence="2" id="KW-1133">Transmembrane helix</keyword>
<dbReference type="RefSeq" id="WP_380023045.1">
    <property type="nucleotide sequence ID" value="NZ_JBHMDY010000002.1"/>
</dbReference>
<feature type="region of interest" description="Disordered" evidence="1">
    <location>
        <begin position="547"/>
        <end position="585"/>
    </location>
</feature>
<accession>A0ABV5JMF4</accession>